<organism evidence="2 3">
    <name type="scientific">Rhodoblastus acidophilus</name>
    <name type="common">Rhodopseudomonas acidophila</name>
    <dbReference type="NCBI Taxonomy" id="1074"/>
    <lineage>
        <taxon>Bacteria</taxon>
        <taxon>Pseudomonadati</taxon>
        <taxon>Pseudomonadota</taxon>
        <taxon>Alphaproteobacteria</taxon>
        <taxon>Hyphomicrobiales</taxon>
        <taxon>Rhodoblastaceae</taxon>
        <taxon>Rhodoblastus</taxon>
    </lineage>
</organism>
<feature type="region of interest" description="Disordered" evidence="1">
    <location>
        <begin position="144"/>
        <end position="166"/>
    </location>
</feature>
<dbReference type="AlphaFoldDB" id="A0A212RZA2"/>
<accession>A0A212RZA2</accession>
<evidence type="ECO:0008006" key="4">
    <source>
        <dbReference type="Google" id="ProtNLM"/>
    </source>
</evidence>
<dbReference type="Pfam" id="PF06078">
    <property type="entry name" value="DUF937"/>
    <property type="match status" value="1"/>
</dbReference>
<evidence type="ECO:0000256" key="1">
    <source>
        <dbReference type="SAM" id="MobiDB-lite"/>
    </source>
</evidence>
<name>A0A212RZA2_RHOAC</name>
<evidence type="ECO:0000313" key="2">
    <source>
        <dbReference type="EMBL" id="SNB77963.1"/>
    </source>
</evidence>
<reference evidence="3" key="1">
    <citation type="submission" date="2017-06" db="EMBL/GenBank/DDBJ databases">
        <authorList>
            <person name="Varghese N."/>
            <person name="Submissions S."/>
        </authorList>
    </citation>
    <scope>NUCLEOTIDE SEQUENCE [LARGE SCALE GENOMIC DNA]</scope>
    <source>
        <strain evidence="3">DSM 137</strain>
    </source>
</reference>
<feature type="compositionally biased region" description="Acidic residues" evidence="1">
    <location>
        <begin position="149"/>
        <end position="159"/>
    </location>
</feature>
<evidence type="ECO:0000313" key="3">
    <source>
        <dbReference type="Proteomes" id="UP000198418"/>
    </source>
</evidence>
<dbReference type="OrthoDB" id="5526542at2"/>
<dbReference type="InterPro" id="IPR009282">
    <property type="entry name" value="DUF937"/>
</dbReference>
<dbReference type="Proteomes" id="UP000198418">
    <property type="component" value="Unassembled WGS sequence"/>
</dbReference>
<dbReference type="EMBL" id="FYDG01000009">
    <property type="protein sequence ID" value="SNB77963.1"/>
    <property type="molecule type" value="Genomic_DNA"/>
</dbReference>
<proteinExistence type="predicted"/>
<protein>
    <recommendedName>
        <fullName evidence="4">DUF937 domain-containing protein</fullName>
    </recommendedName>
</protein>
<dbReference type="RefSeq" id="WP_158255308.1">
    <property type="nucleotide sequence ID" value="NZ_FYDG01000009.1"/>
</dbReference>
<sequence>MVDLPSLVQAAHGGEVVGNLAQQFGLSSAQTQAAVDSLTSAVAQGLQNQLQSAQGRDSIIAALNAPTHQQAYADPAAAQSPEVAEAGKGLLERIFGVDGVGQVVNHIVAETGVEAGTLHALASTVAAIVAGGVAKALAEVEPAAAQAEPEFEPEPEPAPDESLKVKGSNGPGAVLGRVVNPLFNALFSPLAKGKKAAPAAPARAPAPVPAPEPVVAKAAPAQADVLDDLLKSCHTPASLQAVLSEVFAKR</sequence>
<gene>
    <name evidence="2" type="ORF">SAMN06265338_10926</name>
</gene>
<keyword evidence="3" id="KW-1185">Reference proteome</keyword>